<dbReference type="EMBL" id="JAAGLU010000020">
    <property type="protein sequence ID" value="NEC88759.1"/>
    <property type="molecule type" value="Genomic_DNA"/>
</dbReference>
<accession>A0A6B3BWL6</accession>
<dbReference type="Gene3D" id="3.40.50.300">
    <property type="entry name" value="P-loop containing nucleotide triphosphate hydrolases"/>
    <property type="match status" value="1"/>
</dbReference>
<dbReference type="InterPro" id="IPR027417">
    <property type="entry name" value="P-loop_NTPase"/>
</dbReference>
<dbReference type="SUPFAM" id="SSF52540">
    <property type="entry name" value="P-loop containing nucleoside triphosphate hydrolases"/>
    <property type="match status" value="1"/>
</dbReference>
<dbReference type="PANTHER" id="PTHR47691">
    <property type="entry name" value="REGULATOR-RELATED"/>
    <property type="match status" value="1"/>
</dbReference>
<organism evidence="1">
    <name type="scientific">Streptomyces sp. SID12501</name>
    <dbReference type="NCBI Taxonomy" id="2706042"/>
    <lineage>
        <taxon>Bacteria</taxon>
        <taxon>Bacillati</taxon>
        <taxon>Actinomycetota</taxon>
        <taxon>Actinomycetes</taxon>
        <taxon>Kitasatosporales</taxon>
        <taxon>Streptomycetaceae</taxon>
        <taxon>Streptomyces</taxon>
    </lineage>
</organism>
<protein>
    <submittedName>
        <fullName evidence="1">AAA family ATPase</fullName>
    </submittedName>
</protein>
<proteinExistence type="predicted"/>
<dbReference type="GO" id="GO:0043531">
    <property type="term" value="F:ADP binding"/>
    <property type="evidence" value="ECO:0007669"/>
    <property type="project" value="InterPro"/>
</dbReference>
<dbReference type="PANTHER" id="PTHR47691:SF3">
    <property type="entry name" value="HTH-TYPE TRANSCRIPTIONAL REGULATOR RV0890C-RELATED"/>
    <property type="match status" value="1"/>
</dbReference>
<reference evidence="1" key="1">
    <citation type="submission" date="2020-01" db="EMBL/GenBank/DDBJ databases">
        <title>Insect and environment-associated Actinomycetes.</title>
        <authorList>
            <person name="Currrie C."/>
            <person name="Chevrette M."/>
            <person name="Carlson C."/>
            <person name="Stubbendieck R."/>
            <person name="Wendt-Pienkowski E."/>
        </authorList>
    </citation>
    <scope>NUCLEOTIDE SEQUENCE</scope>
    <source>
        <strain evidence="1">SID12501</strain>
    </source>
</reference>
<gene>
    <name evidence="1" type="ORF">G3I71_23770</name>
</gene>
<dbReference type="RefSeq" id="WP_164317045.1">
    <property type="nucleotide sequence ID" value="NZ_JAAGLU010000020.1"/>
</dbReference>
<evidence type="ECO:0000313" key="1">
    <source>
        <dbReference type="EMBL" id="NEC88759.1"/>
    </source>
</evidence>
<name>A0A6B3BWL6_9ACTN</name>
<dbReference type="PRINTS" id="PR00364">
    <property type="entry name" value="DISEASERSIST"/>
</dbReference>
<comment type="caution">
    <text evidence="1">The sequence shown here is derived from an EMBL/GenBank/DDBJ whole genome shotgun (WGS) entry which is preliminary data.</text>
</comment>
<sequence length="362" mass="39410">MPTHFTGRTAELARLEAFLTAFDAGEPATLLITVLVGAAGVGKSTLAIHWAHAVRDRFPDGHLYLNLQGYDASPPLSPHQALEFLLVSLGVPPGSISPDLDARAALYRHVVSGRRLIIFLDNVRSAAQLRPLLPGTSGSLILVTSRSQLSGLVVREGAKRIVIGPLAPQDATDLMRSILSRERVDAEPVASAKLVSHCAHLPLALRIAAERAAIHPLLPIEALASELESGSRRLDVLTTYDDDETTAVRKVFSWSYRDLSPTAARTFRLLGLVSGPEISVLAAAALTRLPPDQAARVLGGLSSLHLLEVAGQDRYRFHDLLRDYARECVYEESEQDRSDALRRLLTWYLFTAEEAARACVEL</sequence>
<dbReference type="AlphaFoldDB" id="A0A6B3BWL6"/>